<gene>
    <name evidence="1" type="ORF">P3F89_09085</name>
</gene>
<protein>
    <submittedName>
        <fullName evidence="1">Uncharacterized protein</fullName>
    </submittedName>
</protein>
<evidence type="ECO:0000313" key="1">
    <source>
        <dbReference type="EMBL" id="WMY17175.1"/>
    </source>
</evidence>
<accession>A0ABD7ZVP2</accession>
<reference evidence="1 2" key="1">
    <citation type="submission" date="2023-03" db="EMBL/GenBank/DDBJ databases">
        <title>Plant growth-promoting bacteria for biocontrol of bacterial wilt in tomato.</title>
        <authorList>
            <person name="Song J."/>
            <person name="Jin Y.J."/>
        </authorList>
    </citation>
    <scope>NUCLEOTIDE SEQUENCE [LARGE SCALE GENOMIC DNA]</scope>
    <source>
        <strain evidence="1 2">T36S-23</strain>
    </source>
</reference>
<dbReference type="EMBL" id="CP119875">
    <property type="protein sequence ID" value="WMY17175.1"/>
    <property type="molecule type" value="Genomic_DNA"/>
</dbReference>
<evidence type="ECO:0000313" key="2">
    <source>
        <dbReference type="Proteomes" id="UP001260090"/>
    </source>
</evidence>
<dbReference type="RefSeq" id="WP_240687565.1">
    <property type="nucleotide sequence ID" value="NZ_CP119875.1"/>
</dbReference>
<dbReference type="Proteomes" id="UP001260090">
    <property type="component" value="Chromosome"/>
</dbReference>
<proteinExistence type="predicted"/>
<name>A0ABD7ZVP2_9BACI</name>
<sequence length="65" mass="7379">MIVIGLEPYNCDICGGDESVKIEIDDITSERREVCDECGFVHEGLAEWEFEGNEQIVKMIVESKK</sequence>
<organism evidence="1 2">
    <name type="scientific">Bacillus tropicus</name>
    <dbReference type="NCBI Taxonomy" id="2026188"/>
    <lineage>
        <taxon>Bacteria</taxon>
        <taxon>Bacillati</taxon>
        <taxon>Bacillota</taxon>
        <taxon>Bacilli</taxon>
        <taxon>Bacillales</taxon>
        <taxon>Bacillaceae</taxon>
        <taxon>Bacillus</taxon>
        <taxon>Bacillus cereus group</taxon>
    </lineage>
</organism>
<dbReference type="GeneID" id="93007449"/>
<dbReference type="AlphaFoldDB" id="A0ABD7ZVP2"/>